<gene>
    <name evidence="2" type="ORF">RBH19_13485</name>
</gene>
<reference evidence="2 3" key="1">
    <citation type="submission" date="2023-08" db="EMBL/GenBank/DDBJ databases">
        <title>Whole-genome sequencing of halo(alkali)philic microorganisms from hypersaline lakes.</title>
        <authorList>
            <person name="Sorokin D.Y."/>
            <person name="Abbas B."/>
            <person name="Merkel A.Y."/>
        </authorList>
    </citation>
    <scope>NUCLEOTIDE SEQUENCE [LARGE SCALE GENOMIC DNA]</scope>
    <source>
        <strain evidence="2 3">AB-CW4</strain>
    </source>
</reference>
<name>A0ABU0WA13_9GAMM</name>
<dbReference type="PANTHER" id="PTHR43135">
    <property type="entry name" value="ALPHA-D-RIBOSE 1-METHYLPHOSPHONATE 5-TRIPHOSPHATE DIPHOSPHATASE"/>
    <property type="match status" value="1"/>
</dbReference>
<dbReference type="Gene3D" id="3.20.20.140">
    <property type="entry name" value="Metal-dependent hydrolases"/>
    <property type="match status" value="2"/>
</dbReference>
<dbReference type="InterPro" id="IPR011059">
    <property type="entry name" value="Metal-dep_hydrolase_composite"/>
</dbReference>
<sequence>MRKAILFCLFITMILLNTLMAEPVGKALVGGQLIDGYGAKPIADSVVLIEGERVVAVGRRGGVDIPEGYQRISMEGRTILPGLWEMHAHLMLVGHTDYEHWDREYPHRLADEIMPAAAEQLLLAGVTTARDLGASLEDSISVKERLKSGELAGPRLFVSGPFIQPEPYPGTERFRWGVDSPADARRKVSRLAKAGVDVIKLVDQDLMSLEEARAVVDTAHAHGLPVVAHAHRPDEIRLGLELGVDNFEHTGLALAPEYPDDIIRQLRERTATGRVHGGPLYWTPTVEGIWNYASLRDDPEAFMHPDCWKRGLKADTIADIEASIQHPDRLDYYQLHPLRQRTVKRKVSQLRESGVILLVGTDSGIPLKFHCESTWNEMAFFVEVMDIPIMETIQAASYWPARMMGVLDQWGTIAPGQYADIIAVDGDLMDNIRLLQDVEWVMKGGIVYKRDGEPVEARFPAR</sequence>
<dbReference type="RefSeq" id="WP_306729380.1">
    <property type="nucleotide sequence ID" value="NZ_JAVDDT010000012.1"/>
</dbReference>
<evidence type="ECO:0000313" key="3">
    <source>
        <dbReference type="Proteomes" id="UP001239019"/>
    </source>
</evidence>
<dbReference type="Proteomes" id="UP001239019">
    <property type="component" value="Unassembled WGS sequence"/>
</dbReference>
<dbReference type="Gene3D" id="2.30.40.10">
    <property type="entry name" value="Urease, subunit C, domain 1"/>
    <property type="match status" value="2"/>
</dbReference>
<dbReference type="Pfam" id="PF01979">
    <property type="entry name" value="Amidohydro_1"/>
    <property type="match status" value="1"/>
</dbReference>
<dbReference type="SUPFAM" id="SSF51338">
    <property type="entry name" value="Composite domain of metallo-dependent hydrolases"/>
    <property type="match status" value="1"/>
</dbReference>
<proteinExistence type="predicted"/>
<evidence type="ECO:0000313" key="2">
    <source>
        <dbReference type="EMBL" id="MDQ2070884.1"/>
    </source>
</evidence>
<evidence type="ECO:0000259" key="1">
    <source>
        <dbReference type="Pfam" id="PF01979"/>
    </source>
</evidence>
<dbReference type="PANTHER" id="PTHR43135:SF3">
    <property type="entry name" value="ALPHA-D-RIBOSE 1-METHYLPHOSPHONATE 5-TRIPHOSPHATE DIPHOSPHATASE"/>
    <property type="match status" value="1"/>
</dbReference>
<dbReference type="InterPro" id="IPR051781">
    <property type="entry name" value="Metallo-dep_Hydrolase"/>
</dbReference>
<dbReference type="EMBL" id="JAVDDT010000012">
    <property type="protein sequence ID" value="MDQ2070884.1"/>
    <property type="molecule type" value="Genomic_DNA"/>
</dbReference>
<protein>
    <submittedName>
        <fullName evidence="2">Amidohydrolase family protein</fullName>
    </submittedName>
</protein>
<dbReference type="SUPFAM" id="SSF51556">
    <property type="entry name" value="Metallo-dependent hydrolases"/>
    <property type="match status" value="1"/>
</dbReference>
<organism evidence="2 3">
    <name type="scientific">Natronospira bacteriovora</name>
    <dbReference type="NCBI Taxonomy" id="3069753"/>
    <lineage>
        <taxon>Bacteria</taxon>
        <taxon>Pseudomonadati</taxon>
        <taxon>Pseudomonadota</taxon>
        <taxon>Gammaproteobacteria</taxon>
        <taxon>Natronospirales</taxon>
        <taxon>Natronospiraceae</taxon>
        <taxon>Natronospira</taxon>
    </lineage>
</organism>
<feature type="domain" description="Amidohydrolase-related" evidence="1">
    <location>
        <begin position="78"/>
        <end position="445"/>
    </location>
</feature>
<dbReference type="InterPro" id="IPR006680">
    <property type="entry name" value="Amidohydro-rel"/>
</dbReference>
<keyword evidence="3" id="KW-1185">Reference proteome</keyword>
<dbReference type="InterPro" id="IPR032466">
    <property type="entry name" value="Metal_Hydrolase"/>
</dbReference>
<accession>A0ABU0WA13</accession>
<comment type="caution">
    <text evidence="2">The sequence shown here is derived from an EMBL/GenBank/DDBJ whole genome shotgun (WGS) entry which is preliminary data.</text>
</comment>